<evidence type="ECO:0000256" key="2">
    <source>
        <dbReference type="ARBA" id="ARBA00006024"/>
    </source>
</evidence>
<feature type="transmembrane region" description="Helical" evidence="10">
    <location>
        <begin position="309"/>
        <end position="337"/>
    </location>
</feature>
<dbReference type="InterPro" id="IPR008250">
    <property type="entry name" value="ATPase_P-typ_transduc_dom_A_sf"/>
</dbReference>
<protein>
    <recommendedName>
        <fullName evidence="8">P-type Zn(2+) transporter</fullName>
        <ecNumber evidence="8">7.2.2.12</ecNumber>
    </recommendedName>
</protein>
<dbReference type="Gene3D" id="3.40.50.1000">
    <property type="entry name" value="HAD superfamily/HAD-like"/>
    <property type="match status" value="1"/>
</dbReference>
<dbReference type="PROSITE" id="PS00154">
    <property type="entry name" value="ATPASE_E1_E2"/>
    <property type="match status" value="1"/>
</dbReference>
<keyword evidence="3 10" id="KW-0812">Transmembrane</keyword>
<keyword evidence="6 10" id="KW-1133">Transmembrane helix</keyword>
<dbReference type="OrthoDB" id="8552908at2"/>
<feature type="transmembrane region" description="Helical" evidence="10">
    <location>
        <begin position="645"/>
        <end position="665"/>
    </location>
</feature>
<feature type="transmembrane region" description="Helical" evidence="10">
    <location>
        <begin position="343"/>
        <end position="371"/>
    </location>
</feature>
<comment type="similarity">
    <text evidence="2 10">Belongs to the cation transport ATPase (P-type) (TC 3.A.3) family. Type IB subfamily.</text>
</comment>
<dbReference type="SFLD" id="SFLDF00027">
    <property type="entry name" value="p-type_atpase"/>
    <property type="match status" value="1"/>
</dbReference>
<dbReference type="InterPro" id="IPR059000">
    <property type="entry name" value="ATPase_P-type_domA"/>
</dbReference>
<dbReference type="Pfam" id="PF00122">
    <property type="entry name" value="E1-E2_ATPase"/>
    <property type="match status" value="1"/>
</dbReference>
<dbReference type="SUPFAM" id="SSF81665">
    <property type="entry name" value="Calcium ATPase, transmembrane domain M"/>
    <property type="match status" value="1"/>
</dbReference>
<dbReference type="PRINTS" id="PR00941">
    <property type="entry name" value="CDATPASE"/>
</dbReference>
<organism evidence="13 14">
    <name type="scientific">Paracidovorax cattleyae</name>
    <dbReference type="NCBI Taxonomy" id="80868"/>
    <lineage>
        <taxon>Bacteria</taxon>
        <taxon>Pseudomonadati</taxon>
        <taxon>Pseudomonadota</taxon>
        <taxon>Betaproteobacteria</taxon>
        <taxon>Burkholderiales</taxon>
        <taxon>Comamonadaceae</taxon>
        <taxon>Paracidovorax</taxon>
    </lineage>
</organism>
<evidence type="ECO:0000259" key="12">
    <source>
        <dbReference type="Pfam" id="PF00122"/>
    </source>
</evidence>
<dbReference type="GO" id="GO:0046872">
    <property type="term" value="F:metal ion binding"/>
    <property type="evidence" value="ECO:0007669"/>
    <property type="project" value="UniProtKB-KW"/>
</dbReference>
<feature type="domain" description="P-type ATPase A" evidence="12">
    <location>
        <begin position="192"/>
        <end position="293"/>
    </location>
</feature>
<evidence type="ECO:0000256" key="9">
    <source>
        <dbReference type="ARBA" id="ARBA00047308"/>
    </source>
</evidence>
<accession>A0A1H0RKP3</accession>
<evidence type="ECO:0000256" key="5">
    <source>
        <dbReference type="ARBA" id="ARBA00022967"/>
    </source>
</evidence>
<feature type="transmembrane region" description="Helical" evidence="10">
    <location>
        <begin position="671"/>
        <end position="690"/>
    </location>
</feature>
<dbReference type="NCBIfam" id="TIGR01511">
    <property type="entry name" value="ATPase-IB1_Cu"/>
    <property type="match status" value="1"/>
</dbReference>
<dbReference type="PANTHER" id="PTHR48085:SF5">
    <property type="entry name" value="CADMIUM_ZINC-TRANSPORTING ATPASE HMA4-RELATED"/>
    <property type="match status" value="1"/>
</dbReference>
<dbReference type="InterPro" id="IPR027256">
    <property type="entry name" value="P-typ_ATPase_IB"/>
</dbReference>
<keyword evidence="10" id="KW-1003">Cell membrane</keyword>
<dbReference type="InterPro" id="IPR018303">
    <property type="entry name" value="ATPase_P-typ_P_site"/>
</dbReference>
<dbReference type="Proteomes" id="UP000199317">
    <property type="component" value="Unassembled WGS sequence"/>
</dbReference>
<dbReference type="NCBIfam" id="TIGR01525">
    <property type="entry name" value="ATPase-IB_hvy"/>
    <property type="match status" value="1"/>
</dbReference>
<comment type="subcellular location">
    <subcellularLocation>
        <location evidence="10">Cell membrane</location>
    </subcellularLocation>
    <subcellularLocation>
        <location evidence="1">Membrane</location>
    </subcellularLocation>
</comment>
<dbReference type="InterPro" id="IPR036412">
    <property type="entry name" value="HAD-like_sf"/>
</dbReference>
<dbReference type="InterPro" id="IPR023214">
    <property type="entry name" value="HAD_sf"/>
</dbReference>
<dbReference type="GO" id="GO:0005524">
    <property type="term" value="F:ATP binding"/>
    <property type="evidence" value="ECO:0007669"/>
    <property type="project" value="UniProtKB-UniRule"/>
</dbReference>
<gene>
    <name evidence="13" type="ORF">SAMN04489708_110112</name>
</gene>
<keyword evidence="10" id="KW-0547">Nucleotide-binding</keyword>
<dbReference type="Gene3D" id="2.70.150.10">
    <property type="entry name" value="Calcium-transporting ATPase, cytoplasmic transduction domain A"/>
    <property type="match status" value="1"/>
</dbReference>
<dbReference type="SFLD" id="SFLDS00003">
    <property type="entry name" value="Haloacid_Dehalogenase"/>
    <property type="match status" value="1"/>
</dbReference>
<feature type="region of interest" description="Disordered" evidence="11">
    <location>
        <begin position="37"/>
        <end position="74"/>
    </location>
</feature>
<dbReference type="InterPro" id="IPR001757">
    <property type="entry name" value="P_typ_ATPase"/>
</dbReference>
<evidence type="ECO:0000256" key="4">
    <source>
        <dbReference type="ARBA" id="ARBA00022723"/>
    </source>
</evidence>
<dbReference type="RefSeq" id="WP_092834291.1">
    <property type="nucleotide sequence ID" value="NZ_FNJL01000010.1"/>
</dbReference>
<reference evidence="14" key="1">
    <citation type="submission" date="2016-10" db="EMBL/GenBank/DDBJ databases">
        <authorList>
            <person name="Varghese N."/>
            <person name="Submissions S."/>
        </authorList>
    </citation>
    <scope>NUCLEOTIDE SEQUENCE [LARGE SCALE GENOMIC DNA]</scope>
    <source>
        <strain evidence="14">DSM 17101</strain>
    </source>
</reference>
<dbReference type="InterPro" id="IPR044492">
    <property type="entry name" value="P_typ_ATPase_HD_dom"/>
</dbReference>
<dbReference type="GO" id="GO:0016887">
    <property type="term" value="F:ATP hydrolysis activity"/>
    <property type="evidence" value="ECO:0007669"/>
    <property type="project" value="InterPro"/>
</dbReference>
<feature type="transmembrane region" description="Helical" evidence="10">
    <location>
        <begin position="105"/>
        <end position="127"/>
    </location>
</feature>
<keyword evidence="7 10" id="KW-0472">Membrane</keyword>
<dbReference type="PANTHER" id="PTHR48085">
    <property type="entry name" value="CADMIUM/ZINC-TRANSPORTING ATPASE HMA2-RELATED"/>
    <property type="match status" value="1"/>
</dbReference>
<evidence type="ECO:0000256" key="8">
    <source>
        <dbReference type="ARBA" id="ARBA00039097"/>
    </source>
</evidence>
<keyword evidence="14" id="KW-1185">Reference proteome</keyword>
<evidence type="ECO:0000256" key="11">
    <source>
        <dbReference type="SAM" id="MobiDB-lite"/>
    </source>
</evidence>
<comment type="catalytic activity">
    <reaction evidence="9">
        <text>Zn(2+)(in) + ATP + H2O = Zn(2+)(out) + ADP + phosphate + H(+)</text>
        <dbReference type="Rhea" id="RHEA:20621"/>
        <dbReference type="ChEBI" id="CHEBI:15377"/>
        <dbReference type="ChEBI" id="CHEBI:15378"/>
        <dbReference type="ChEBI" id="CHEBI:29105"/>
        <dbReference type="ChEBI" id="CHEBI:30616"/>
        <dbReference type="ChEBI" id="CHEBI:43474"/>
        <dbReference type="ChEBI" id="CHEBI:456216"/>
        <dbReference type="EC" id="7.2.2.12"/>
    </reaction>
</comment>
<keyword evidence="10" id="KW-0067">ATP-binding</keyword>
<evidence type="ECO:0000313" key="13">
    <source>
        <dbReference type="EMBL" id="SDP29990.1"/>
    </source>
</evidence>
<dbReference type="Gene3D" id="3.40.1110.10">
    <property type="entry name" value="Calcium-transporting ATPase, cytoplasmic domain N"/>
    <property type="match status" value="1"/>
</dbReference>
<dbReference type="EMBL" id="FNJL01000010">
    <property type="protein sequence ID" value="SDP29990.1"/>
    <property type="molecule type" value="Genomic_DNA"/>
</dbReference>
<dbReference type="GO" id="GO:0015086">
    <property type="term" value="F:cadmium ion transmembrane transporter activity"/>
    <property type="evidence" value="ECO:0007669"/>
    <property type="project" value="TreeGrafter"/>
</dbReference>
<dbReference type="InterPro" id="IPR023299">
    <property type="entry name" value="ATPase_P-typ_cyto_dom_N"/>
</dbReference>
<keyword evidence="4 10" id="KW-0479">Metal-binding</keyword>
<dbReference type="InterPro" id="IPR051014">
    <property type="entry name" value="Cation_Transport_ATPase_IB"/>
</dbReference>
<dbReference type="PRINTS" id="PR00119">
    <property type="entry name" value="CATATPASE"/>
</dbReference>
<evidence type="ECO:0000256" key="3">
    <source>
        <dbReference type="ARBA" id="ARBA00022692"/>
    </source>
</evidence>
<proteinExistence type="inferred from homology"/>
<dbReference type="InterPro" id="IPR023298">
    <property type="entry name" value="ATPase_P-typ_TM_dom_sf"/>
</dbReference>
<dbReference type="NCBIfam" id="TIGR01494">
    <property type="entry name" value="ATPase_P-type"/>
    <property type="match status" value="2"/>
</dbReference>
<feature type="compositionally biased region" description="Basic and acidic residues" evidence="11">
    <location>
        <begin position="45"/>
        <end position="60"/>
    </location>
</feature>
<dbReference type="SUPFAM" id="SSF81653">
    <property type="entry name" value="Calcium ATPase, transduction domain A"/>
    <property type="match status" value="1"/>
</dbReference>
<dbReference type="EC" id="7.2.2.12" evidence="8"/>
<evidence type="ECO:0000256" key="10">
    <source>
        <dbReference type="RuleBase" id="RU362081"/>
    </source>
</evidence>
<dbReference type="AlphaFoldDB" id="A0A1H0RKP3"/>
<evidence type="ECO:0000256" key="7">
    <source>
        <dbReference type="ARBA" id="ARBA00023136"/>
    </source>
</evidence>
<sequence>MANTASTDRSPAAAAPGGKARIDLACGCGSACGAPPRAAAPAVSHGDHDHGDGDHGHAHGADSGAAAGHGHDHDHGALPGWGRLGASLVAATGAELLHLLAPDTLPWQTAGMAVAAVAILLAGLGVYRSGLRSLARGRLDISALMAVAVTGAFLIGQWPEAAMVMALYALAERIEERAVGRARDSIGALLALSPEQAELRGEDGRWRTVPAAEVPLGAVLRLRPGARVPLDGVVLEGRGAVDESSVTGESLAVDKAPGDALYAGTLNAQSELQFRVTAAAGNTTLDRIIHAVEEAQGSRAPMQRFVDRFAAIYTPTVFALAAVVAVGAPLALGWAWLDALYRALVLLVIACPCALVIATPVTVVSGLAAAARRGILIKGGQWLERARGVRAVAFDKTGTVTAGRPVLVGSERFGGDGATDVAAALAGRSDHPVSRAITTGIGDAPADLPQVQDFTALPGRGVEGRIHGATWFLGNRRLAQERGLWTDAVEAAAAAHESEGRSVTLLGDAQGVRALFAVADTLRPQAVEAVADLRALGIVPVMLTGDHAAAAQAAAREAGIPEVQAGLLPEQKLSAIAALQQKHGMTAMAGDGINDAPALARADIGFAMGAAGTDVAMETADVVIMNDDLRRVAETVRLSRRTHAVLWQNVALALGIKAVFFGLALAGQATMWMAVFADMGASLLVVANGLRMLRGVGGR</sequence>
<name>A0A1H0RKP3_9BURK</name>
<evidence type="ECO:0000256" key="1">
    <source>
        <dbReference type="ARBA" id="ARBA00004370"/>
    </source>
</evidence>
<keyword evidence="5" id="KW-1278">Translocase</keyword>
<dbReference type="SUPFAM" id="SSF56784">
    <property type="entry name" value="HAD-like"/>
    <property type="match status" value="1"/>
</dbReference>
<dbReference type="FunFam" id="2.70.150.10:FF:000002">
    <property type="entry name" value="Copper-transporting ATPase 1, putative"/>
    <property type="match status" value="1"/>
</dbReference>
<dbReference type="GO" id="GO:0005886">
    <property type="term" value="C:plasma membrane"/>
    <property type="evidence" value="ECO:0007669"/>
    <property type="project" value="UniProtKB-SubCell"/>
</dbReference>
<evidence type="ECO:0000256" key="6">
    <source>
        <dbReference type="ARBA" id="ARBA00022989"/>
    </source>
</evidence>
<dbReference type="Pfam" id="PF00702">
    <property type="entry name" value="Hydrolase"/>
    <property type="match status" value="1"/>
</dbReference>
<dbReference type="GO" id="GO:0016463">
    <property type="term" value="F:P-type zinc transporter activity"/>
    <property type="evidence" value="ECO:0007669"/>
    <property type="project" value="UniProtKB-EC"/>
</dbReference>
<dbReference type="SFLD" id="SFLDG00002">
    <property type="entry name" value="C1.7:_P-type_atpase_like"/>
    <property type="match status" value="1"/>
</dbReference>
<evidence type="ECO:0000313" key="14">
    <source>
        <dbReference type="Proteomes" id="UP000199317"/>
    </source>
</evidence>